<feature type="region of interest" description="Disordered" evidence="1">
    <location>
        <begin position="297"/>
        <end position="322"/>
    </location>
</feature>
<comment type="caution">
    <text evidence="3">The sequence shown here is derived from an EMBL/GenBank/DDBJ whole genome shotgun (WGS) entry which is preliminary data.</text>
</comment>
<feature type="compositionally biased region" description="Basic residues" evidence="1">
    <location>
        <begin position="177"/>
        <end position="187"/>
    </location>
</feature>
<dbReference type="OrthoDB" id="3546893at2759"/>
<feature type="compositionally biased region" description="Basic residues" evidence="1">
    <location>
        <begin position="501"/>
        <end position="512"/>
    </location>
</feature>
<dbReference type="Proteomes" id="UP000664132">
    <property type="component" value="Unassembled WGS sequence"/>
</dbReference>
<feature type="region of interest" description="Disordered" evidence="1">
    <location>
        <begin position="421"/>
        <end position="476"/>
    </location>
</feature>
<dbReference type="EMBL" id="JAFJYH010000030">
    <property type="protein sequence ID" value="KAG4423705.1"/>
    <property type="molecule type" value="Genomic_DNA"/>
</dbReference>
<feature type="region of interest" description="Disordered" evidence="1">
    <location>
        <begin position="172"/>
        <end position="204"/>
    </location>
</feature>
<organism evidence="3 4">
    <name type="scientific">Cadophora malorum</name>
    <dbReference type="NCBI Taxonomy" id="108018"/>
    <lineage>
        <taxon>Eukaryota</taxon>
        <taxon>Fungi</taxon>
        <taxon>Dikarya</taxon>
        <taxon>Ascomycota</taxon>
        <taxon>Pezizomycotina</taxon>
        <taxon>Leotiomycetes</taxon>
        <taxon>Helotiales</taxon>
        <taxon>Ploettnerulaceae</taxon>
        <taxon>Cadophora</taxon>
    </lineage>
</organism>
<keyword evidence="4" id="KW-1185">Reference proteome</keyword>
<dbReference type="AlphaFoldDB" id="A0A8H7WF63"/>
<name>A0A8H7WF63_9HELO</name>
<evidence type="ECO:0000313" key="4">
    <source>
        <dbReference type="Proteomes" id="UP000664132"/>
    </source>
</evidence>
<feature type="transmembrane region" description="Helical" evidence="2">
    <location>
        <begin position="25"/>
        <end position="53"/>
    </location>
</feature>
<accession>A0A8H7WF63</accession>
<feature type="compositionally biased region" description="Polar residues" evidence="1">
    <location>
        <begin position="450"/>
        <end position="466"/>
    </location>
</feature>
<feature type="compositionally biased region" description="Pro residues" evidence="1">
    <location>
        <begin position="254"/>
        <end position="265"/>
    </location>
</feature>
<keyword evidence="2" id="KW-0472">Membrane</keyword>
<evidence type="ECO:0000313" key="3">
    <source>
        <dbReference type="EMBL" id="KAG4423705.1"/>
    </source>
</evidence>
<feature type="region of interest" description="Disordered" evidence="1">
    <location>
        <begin position="494"/>
        <end position="519"/>
    </location>
</feature>
<evidence type="ECO:0000256" key="2">
    <source>
        <dbReference type="SAM" id="Phobius"/>
    </source>
</evidence>
<evidence type="ECO:0000256" key="1">
    <source>
        <dbReference type="SAM" id="MobiDB-lite"/>
    </source>
</evidence>
<reference evidence="3" key="1">
    <citation type="submission" date="2021-02" db="EMBL/GenBank/DDBJ databases">
        <title>Genome sequence Cadophora malorum strain M34.</title>
        <authorList>
            <person name="Stefanovic E."/>
            <person name="Vu D."/>
            <person name="Scully C."/>
            <person name="Dijksterhuis J."/>
            <person name="Roader J."/>
            <person name="Houbraken J."/>
        </authorList>
    </citation>
    <scope>NUCLEOTIDE SEQUENCE</scope>
    <source>
        <strain evidence="3">M34</strain>
    </source>
</reference>
<keyword evidence="2" id="KW-1133">Transmembrane helix</keyword>
<protein>
    <submittedName>
        <fullName evidence="3">Uncharacterized protein</fullName>
    </submittedName>
</protein>
<keyword evidence="2" id="KW-0812">Transmembrane</keyword>
<gene>
    <name evidence="3" type="ORF">IFR04_003130</name>
</gene>
<proteinExistence type="predicted"/>
<feature type="region of interest" description="Disordered" evidence="1">
    <location>
        <begin position="244"/>
        <end position="265"/>
    </location>
</feature>
<sequence length="580" mass="64086">MPEHERTKIRTRGLSTQSPIASRTISLGAISGIAIGGALLLFTILITISIIHVKKKYQRETKKFQKANGDGNTNIDLETALRSTRPPDISIARPLSFDPFLPLPEDDNRNEWTKNHGVQRPTLAKSTPISQRRFFRMSSVSWPLMSNDPVGFLTGQPAMVLSPVAPPGYVVQESKWPKRTSSRLRRKNSQDSSKSVSPTKDPYPMDIVSYKKIYRRPTSDNQLSTILGSNSQRLKAAQRHFSLAPTPSRLGQSPGPPPSERLPTPPMRKFTASRAELIGQDDVESVGSSICDVYAQTPSPKKRHQRAYSKGSPITPKSHTESLETKASLCVNHTPDVVMLTPLHPPSKSPSQSAQRLATNQGLGGAKEILALIHQDNRAPLYARGSQDAANDNKILSPPQLISLSGDPFYSAASSSKSIMANSQMQGSRPIDYRRTTFGQRATSDRPASFWSTPRRSYGNAQSPSQRELPGPRMTSEPYLFQWFPQGAIHARATQTSPKQPHLKRKGHKRSNVIRMSNLSRPTSRVDIIAEEPEEVSHFKCNDPRYSSSLGVEIVQGLVQPNHFPVKEQAGDHPALQDSA</sequence>